<evidence type="ECO:0000256" key="1">
    <source>
        <dbReference type="ARBA" id="ARBA00004395"/>
    </source>
</evidence>
<dbReference type="AlphaFoldDB" id="R4XDH6"/>
<keyword evidence="5" id="KW-0653">Protein transport</keyword>
<dbReference type="PANTHER" id="PTHR21443">
    <property type="entry name" value="CONSERVED OLIGOMERIC GOLGI COMPLEX COMPONENT 7"/>
    <property type="match status" value="1"/>
</dbReference>
<evidence type="ECO:0000313" key="9">
    <source>
        <dbReference type="EMBL" id="CCG83931.1"/>
    </source>
</evidence>
<keyword evidence="10" id="KW-1185">Reference proteome</keyword>
<accession>R4XDH6</accession>
<evidence type="ECO:0000313" key="10">
    <source>
        <dbReference type="Proteomes" id="UP000013776"/>
    </source>
</evidence>
<dbReference type="eggNOG" id="ENOG502T4IT">
    <property type="taxonomic scope" value="Eukaryota"/>
</dbReference>
<comment type="caution">
    <text evidence="9">The sequence shown here is derived from an EMBL/GenBank/DDBJ whole genome shotgun (WGS) entry which is preliminary data.</text>
</comment>
<evidence type="ECO:0000256" key="7">
    <source>
        <dbReference type="ARBA" id="ARBA00023136"/>
    </source>
</evidence>
<dbReference type="PANTHER" id="PTHR21443:SF0">
    <property type="entry name" value="CONSERVED OLIGOMERIC GOLGI COMPLEX SUBUNIT 7"/>
    <property type="match status" value="1"/>
</dbReference>
<keyword evidence="4" id="KW-0813">Transport</keyword>
<evidence type="ECO:0000256" key="2">
    <source>
        <dbReference type="ARBA" id="ARBA00005831"/>
    </source>
</evidence>
<dbReference type="VEuPathDB" id="FungiDB:TAPDE_004271"/>
<keyword evidence="6" id="KW-0333">Golgi apparatus</keyword>
<evidence type="ECO:0000256" key="5">
    <source>
        <dbReference type="ARBA" id="ARBA00022927"/>
    </source>
</evidence>
<dbReference type="GO" id="GO:0007030">
    <property type="term" value="P:Golgi organization"/>
    <property type="evidence" value="ECO:0007669"/>
    <property type="project" value="TreeGrafter"/>
</dbReference>
<proteinExistence type="inferred from homology"/>
<evidence type="ECO:0000256" key="8">
    <source>
        <dbReference type="ARBA" id="ARBA00031345"/>
    </source>
</evidence>
<keyword evidence="7" id="KW-0472">Membrane</keyword>
<sequence>MNETTSSGQRSAEQLLQDFSLVSHVPTAYINKTLSVVGSQHQISQSVHTLLNDLENASAIASKKLNALVDDMLRTAPRLGYGVEVLRGSLQDLRAMAAKTEPKRDVLSRKGEAAIQKLVMLENVKRKMQMTQKVFEDAKAWSPPELIEESIGNLIAFKEYSAASKQVLFYEGLLHVYRGTSEFARRKAVLDRIRRKLLDVKQDGMGKSSLDLARSSIDTQRLTESSGLDEGYYSSFIKRAFKT</sequence>
<name>R4XDH6_TAPDE</name>
<gene>
    <name evidence="9" type="ORF">TAPDE_004271</name>
</gene>
<dbReference type="GO" id="GO:0006886">
    <property type="term" value="P:intracellular protein transport"/>
    <property type="evidence" value="ECO:0007669"/>
    <property type="project" value="InterPro"/>
</dbReference>
<dbReference type="EMBL" id="CAHR02000189">
    <property type="protein sequence ID" value="CCG83931.1"/>
    <property type="molecule type" value="Genomic_DNA"/>
</dbReference>
<dbReference type="GO" id="GO:0000139">
    <property type="term" value="C:Golgi membrane"/>
    <property type="evidence" value="ECO:0007669"/>
    <property type="project" value="UniProtKB-SubCell"/>
</dbReference>
<evidence type="ECO:0000256" key="4">
    <source>
        <dbReference type="ARBA" id="ARBA00022448"/>
    </source>
</evidence>
<organism evidence="9 10">
    <name type="scientific">Taphrina deformans (strain PYCC 5710 / ATCC 11124 / CBS 356.35 / IMI 108563 / JCM 9778 / NBRC 8474)</name>
    <name type="common">Peach leaf curl fungus</name>
    <name type="synonym">Lalaria deformans</name>
    <dbReference type="NCBI Taxonomy" id="1097556"/>
    <lineage>
        <taxon>Eukaryota</taxon>
        <taxon>Fungi</taxon>
        <taxon>Dikarya</taxon>
        <taxon>Ascomycota</taxon>
        <taxon>Taphrinomycotina</taxon>
        <taxon>Taphrinomycetes</taxon>
        <taxon>Taphrinales</taxon>
        <taxon>Taphrinaceae</taxon>
        <taxon>Taphrina</taxon>
    </lineage>
</organism>
<dbReference type="InterPro" id="IPR019335">
    <property type="entry name" value="COG7"/>
</dbReference>
<reference evidence="9 10" key="1">
    <citation type="journal article" date="2013" name="MBio">
        <title>Genome sequencing of the plant pathogen Taphrina deformans, the causal agent of peach leaf curl.</title>
        <authorList>
            <person name="Cisse O.H."/>
            <person name="Almeida J.M.G.C.F."/>
            <person name="Fonseca A."/>
            <person name="Kumar A.A."/>
            <person name="Salojaervi J."/>
            <person name="Overmyer K."/>
            <person name="Hauser P.M."/>
            <person name="Pagni M."/>
        </authorList>
    </citation>
    <scope>NUCLEOTIDE SEQUENCE [LARGE SCALE GENOMIC DNA]</scope>
    <source>
        <strain evidence="10">PYCC 5710 / ATCC 11124 / CBS 356.35 / IMI 108563 / JCM 9778 / NBRC 8474</strain>
    </source>
</reference>
<protein>
    <recommendedName>
        <fullName evidence="3">Conserved oligomeric Golgi complex subunit 7</fullName>
    </recommendedName>
    <alternativeName>
        <fullName evidence="8">Component of oligomeric Golgi complex 7</fullName>
    </alternativeName>
</protein>
<dbReference type="GO" id="GO:0006890">
    <property type="term" value="P:retrograde vesicle-mediated transport, Golgi to endoplasmic reticulum"/>
    <property type="evidence" value="ECO:0007669"/>
    <property type="project" value="TreeGrafter"/>
</dbReference>
<dbReference type="OrthoDB" id="5413829at2759"/>
<evidence type="ECO:0000256" key="3">
    <source>
        <dbReference type="ARBA" id="ARBA00020984"/>
    </source>
</evidence>
<dbReference type="Proteomes" id="UP000013776">
    <property type="component" value="Unassembled WGS sequence"/>
</dbReference>
<comment type="subcellular location">
    <subcellularLocation>
        <location evidence="1">Golgi apparatus membrane</location>
        <topology evidence="1">Peripheral membrane protein</topology>
    </subcellularLocation>
</comment>
<comment type="similarity">
    <text evidence="2">Belongs to the COG7 family.</text>
</comment>
<dbReference type="GO" id="GO:0017119">
    <property type="term" value="C:Golgi transport complex"/>
    <property type="evidence" value="ECO:0007669"/>
    <property type="project" value="InterPro"/>
</dbReference>
<evidence type="ECO:0000256" key="6">
    <source>
        <dbReference type="ARBA" id="ARBA00023034"/>
    </source>
</evidence>